<accession>A0ABN9LBK0</accession>
<dbReference type="SUPFAM" id="SSF49899">
    <property type="entry name" value="Concanavalin A-like lectins/glucanases"/>
    <property type="match status" value="1"/>
</dbReference>
<dbReference type="InterPro" id="IPR050143">
    <property type="entry name" value="TRIM/RBCC"/>
</dbReference>
<keyword evidence="1" id="KW-0175">Coiled coil</keyword>
<dbReference type="Pfam" id="PF13765">
    <property type="entry name" value="PRY"/>
    <property type="match status" value="1"/>
</dbReference>
<dbReference type="InterPro" id="IPR006574">
    <property type="entry name" value="PRY"/>
</dbReference>
<name>A0ABN9LBK0_9NEOB</name>
<sequence length="134" mass="15056">MKTVNPNLLVTCNRKGVKYQPDALNLDPCPERFDSKPCVLATTGFRLGKHYWEVEVGGGIYWTIGVAKQSVCRKGMFRIEPGRGIWAIGLLGMYTDRYYAFTKPDTLLNPKGQPEKIGIFLNRDGGFVSFYNAT</sequence>
<evidence type="ECO:0000313" key="4">
    <source>
        <dbReference type="Proteomes" id="UP001176940"/>
    </source>
</evidence>
<dbReference type="Gene3D" id="2.60.120.920">
    <property type="match status" value="1"/>
</dbReference>
<dbReference type="InterPro" id="IPR003879">
    <property type="entry name" value="Butyrophylin_SPRY"/>
</dbReference>
<feature type="domain" description="B30.2/SPRY" evidence="2">
    <location>
        <begin position="1"/>
        <end position="134"/>
    </location>
</feature>
<dbReference type="Pfam" id="PF00622">
    <property type="entry name" value="SPRY"/>
    <property type="match status" value="1"/>
</dbReference>
<dbReference type="PRINTS" id="PR01407">
    <property type="entry name" value="BUTYPHLNCDUF"/>
</dbReference>
<protein>
    <recommendedName>
        <fullName evidence="2">B30.2/SPRY domain-containing protein</fullName>
    </recommendedName>
</protein>
<dbReference type="PROSITE" id="PS50188">
    <property type="entry name" value="B302_SPRY"/>
    <property type="match status" value="1"/>
</dbReference>
<evidence type="ECO:0000259" key="2">
    <source>
        <dbReference type="PROSITE" id="PS50188"/>
    </source>
</evidence>
<dbReference type="SMART" id="SM00589">
    <property type="entry name" value="PRY"/>
    <property type="match status" value="1"/>
</dbReference>
<proteinExistence type="predicted"/>
<comment type="caution">
    <text evidence="3">The sequence shown here is derived from an EMBL/GenBank/DDBJ whole genome shotgun (WGS) entry which is preliminary data.</text>
</comment>
<dbReference type="InterPro" id="IPR003877">
    <property type="entry name" value="SPRY_dom"/>
</dbReference>
<reference evidence="3" key="1">
    <citation type="submission" date="2023-07" db="EMBL/GenBank/DDBJ databases">
        <authorList>
            <person name="Stuckert A."/>
        </authorList>
    </citation>
    <scope>NUCLEOTIDE SEQUENCE</scope>
</reference>
<organism evidence="3 4">
    <name type="scientific">Ranitomeya imitator</name>
    <name type="common">mimic poison frog</name>
    <dbReference type="NCBI Taxonomy" id="111125"/>
    <lineage>
        <taxon>Eukaryota</taxon>
        <taxon>Metazoa</taxon>
        <taxon>Chordata</taxon>
        <taxon>Craniata</taxon>
        <taxon>Vertebrata</taxon>
        <taxon>Euteleostomi</taxon>
        <taxon>Amphibia</taxon>
        <taxon>Batrachia</taxon>
        <taxon>Anura</taxon>
        <taxon>Neobatrachia</taxon>
        <taxon>Hyloidea</taxon>
        <taxon>Dendrobatidae</taxon>
        <taxon>Dendrobatinae</taxon>
        <taxon>Ranitomeya</taxon>
    </lineage>
</organism>
<dbReference type="EMBL" id="CAUEEQ010011128">
    <property type="protein sequence ID" value="CAJ0935193.1"/>
    <property type="molecule type" value="Genomic_DNA"/>
</dbReference>
<evidence type="ECO:0000256" key="1">
    <source>
        <dbReference type="ARBA" id="ARBA00023054"/>
    </source>
</evidence>
<dbReference type="PANTHER" id="PTHR24103">
    <property type="entry name" value="E3 UBIQUITIN-PROTEIN LIGASE TRIM"/>
    <property type="match status" value="1"/>
</dbReference>
<keyword evidence="4" id="KW-1185">Reference proteome</keyword>
<gene>
    <name evidence="3" type="ORF">RIMI_LOCUS6261808</name>
</gene>
<evidence type="ECO:0000313" key="3">
    <source>
        <dbReference type="EMBL" id="CAJ0935193.1"/>
    </source>
</evidence>
<dbReference type="InterPro" id="IPR043136">
    <property type="entry name" value="B30.2/SPRY_sf"/>
</dbReference>
<dbReference type="Proteomes" id="UP001176940">
    <property type="component" value="Unassembled WGS sequence"/>
</dbReference>
<dbReference type="InterPro" id="IPR001870">
    <property type="entry name" value="B30.2/SPRY"/>
</dbReference>
<dbReference type="InterPro" id="IPR013320">
    <property type="entry name" value="ConA-like_dom_sf"/>
</dbReference>